<dbReference type="Proteomes" id="UP000094023">
    <property type="component" value="Unassembled WGS sequence"/>
</dbReference>
<name>A0A198GEB2_9GAMM</name>
<reference evidence="1 2" key="1">
    <citation type="submission" date="2016-04" db="EMBL/GenBank/DDBJ databases">
        <title>ATOL: Assembling a taxonomically balanced genome-scale reconstruction of the evolutionary history of the Enterobacteriaceae.</title>
        <authorList>
            <person name="Plunkett G.III."/>
            <person name="Neeno-Eckwall E.C."/>
            <person name="Glasner J.D."/>
            <person name="Perna N.T."/>
        </authorList>
    </citation>
    <scope>NUCLEOTIDE SEQUENCE [LARGE SCALE GENOMIC DNA]</scope>
    <source>
        <strain evidence="1 2">ATCC 19692</strain>
    </source>
</reference>
<protein>
    <submittedName>
        <fullName evidence="1">Uncharacterized protein</fullName>
    </submittedName>
</protein>
<accession>A0A198GEB2</accession>
<evidence type="ECO:0000313" key="1">
    <source>
        <dbReference type="EMBL" id="OAT35134.1"/>
    </source>
</evidence>
<sequence length="179" mass="21008">METIEELISVLEQAVPELDIQALRENLPLSDTSDEVLDWLYASLSEQGLMEYIEWKEYFGEIPDLKPLEQIVFPVSPNELILSQMENVEWDELDTDPYTIPYELPYLEYINHFLSEKGLRIVELTPFENGYIFCIRDDEDIIEKLDTALNIFEMGINEHTPMDKEQTLEFIQSLLHSDE</sequence>
<proteinExistence type="predicted"/>
<evidence type="ECO:0000313" key="2">
    <source>
        <dbReference type="Proteomes" id="UP000094023"/>
    </source>
</evidence>
<gene>
    <name evidence="1" type="ORF">M983_0671</name>
</gene>
<dbReference type="OrthoDB" id="6631382at2"/>
<comment type="caution">
    <text evidence="1">The sequence shown here is derived from an EMBL/GenBank/DDBJ whole genome shotgun (WGS) entry which is preliminary data.</text>
</comment>
<keyword evidence="2" id="KW-1185">Reference proteome</keyword>
<dbReference type="EMBL" id="LXEN01000031">
    <property type="protein sequence ID" value="OAT35134.1"/>
    <property type="molecule type" value="Genomic_DNA"/>
</dbReference>
<dbReference type="RefSeq" id="WP_066747025.1">
    <property type="nucleotide sequence ID" value="NZ_LXEN01000031.1"/>
</dbReference>
<organism evidence="1 2">
    <name type="scientific">Proteus myxofaciens ATCC 19692</name>
    <dbReference type="NCBI Taxonomy" id="1354337"/>
    <lineage>
        <taxon>Bacteria</taxon>
        <taxon>Pseudomonadati</taxon>
        <taxon>Pseudomonadota</taxon>
        <taxon>Gammaproteobacteria</taxon>
        <taxon>Enterobacterales</taxon>
        <taxon>Morganellaceae</taxon>
        <taxon>Proteus</taxon>
    </lineage>
</organism>
<dbReference type="AlphaFoldDB" id="A0A198GEB2"/>